<protein>
    <recommendedName>
        <fullName evidence="4">Wall-associated receptor kinase galacturonan-binding domain-containing protein</fullName>
    </recommendedName>
</protein>
<comment type="subcellular location">
    <subcellularLocation>
        <location evidence="1">Membrane</location>
        <topology evidence="1">Single-pass membrane protein</topology>
    </subcellularLocation>
</comment>
<organism evidence="5 6">
    <name type="scientific">Canna indica</name>
    <name type="common">Indian-shot</name>
    <dbReference type="NCBI Taxonomy" id="4628"/>
    <lineage>
        <taxon>Eukaryota</taxon>
        <taxon>Viridiplantae</taxon>
        <taxon>Streptophyta</taxon>
        <taxon>Embryophyta</taxon>
        <taxon>Tracheophyta</taxon>
        <taxon>Spermatophyta</taxon>
        <taxon>Magnoliopsida</taxon>
        <taxon>Liliopsida</taxon>
        <taxon>Zingiberales</taxon>
        <taxon>Cannaceae</taxon>
        <taxon>Canna</taxon>
    </lineage>
</organism>
<reference evidence="5 6" key="1">
    <citation type="submission" date="2023-10" db="EMBL/GenBank/DDBJ databases">
        <title>Chromosome-scale genome assembly provides insights into flower coloration mechanisms of Canna indica.</title>
        <authorList>
            <person name="Li C."/>
        </authorList>
    </citation>
    <scope>NUCLEOTIDE SEQUENCE [LARGE SCALE GENOMIC DNA]</scope>
    <source>
        <tissue evidence="5">Flower</tissue>
    </source>
</reference>
<dbReference type="Pfam" id="PF13947">
    <property type="entry name" value="GUB_WAK_bind"/>
    <property type="match status" value="1"/>
</dbReference>
<dbReference type="InterPro" id="IPR025287">
    <property type="entry name" value="WAK_GUB"/>
</dbReference>
<accession>A0AAQ3K4Q2</accession>
<dbReference type="PANTHER" id="PTHR33355">
    <property type="entry name" value="WALL-ASSOCIATED RECEPTOR KINASE CARBOXY-TERMINAL PROTEIN-RELATED"/>
    <property type="match status" value="1"/>
</dbReference>
<feature type="chain" id="PRO_5042958920" description="Wall-associated receptor kinase galacturonan-binding domain-containing protein" evidence="3">
    <location>
        <begin position="20"/>
        <end position="234"/>
    </location>
</feature>
<proteinExistence type="predicted"/>
<feature type="domain" description="Wall-associated receptor kinase galacturonan-binding" evidence="4">
    <location>
        <begin position="22"/>
        <end position="77"/>
    </location>
</feature>
<evidence type="ECO:0000313" key="6">
    <source>
        <dbReference type="Proteomes" id="UP001327560"/>
    </source>
</evidence>
<keyword evidence="2 3" id="KW-0732">Signal</keyword>
<dbReference type="GO" id="GO:0016020">
    <property type="term" value="C:membrane"/>
    <property type="evidence" value="ECO:0007669"/>
    <property type="project" value="UniProtKB-SubCell"/>
</dbReference>
<dbReference type="AlphaFoldDB" id="A0AAQ3K4Q2"/>
<dbReference type="GO" id="GO:0030247">
    <property type="term" value="F:polysaccharide binding"/>
    <property type="evidence" value="ECO:0007669"/>
    <property type="project" value="InterPro"/>
</dbReference>
<evidence type="ECO:0000313" key="5">
    <source>
        <dbReference type="EMBL" id="WOL01998.1"/>
    </source>
</evidence>
<keyword evidence="6" id="KW-1185">Reference proteome</keyword>
<gene>
    <name evidence="5" type="ORF">Cni_G10717</name>
</gene>
<dbReference type="Proteomes" id="UP001327560">
    <property type="component" value="Chromosome 3"/>
</dbReference>
<evidence type="ECO:0000259" key="4">
    <source>
        <dbReference type="Pfam" id="PF13947"/>
    </source>
</evidence>
<feature type="signal peptide" evidence="3">
    <location>
        <begin position="1"/>
        <end position="19"/>
    </location>
</feature>
<evidence type="ECO:0000256" key="1">
    <source>
        <dbReference type="ARBA" id="ARBA00004167"/>
    </source>
</evidence>
<dbReference type="EMBL" id="CP136892">
    <property type="protein sequence ID" value="WOL01998.1"/>
    <property type="molecule type" value="Genomic_DNA"/>
</dbReference>
<evidence type="ECO:0000256" key="2">
    <source>
        <dbReference type="ARBA" id="ARBA00022729"/>
    </source>
</evidence>
<sequence>MAQKKLFFFLLRLVAEANAKQCPPCGSTPVPYPLSTGADCGDPSYKIRCVNASLVFDTVNGSYPITSITPATQRLVIRPAPFVSAASCVTTDLPDHGIQLKDSLPFNVTSSNTIMLFNCTTNVLESPLNCTAASLCHVYANATTDAAACGPLPLCCTFVTGGSTTAHSIRIRERGCSAYRSFVNLNPGGTPVAQWAERAGLELQWALPVPSELSAVESRQEELKDVTKEEQRRW</sequence>
<name>A0AAQ3K4Q2_9LILI</name>
<dbReference type="PANTHER" id="PTHR33355:SF15">
    <property type="entry name" value="WALL-ASSOCIATED RECEPTOR KINASE GALACTURONAN-BINDING DOMAIN-CONTAINING PROTEIN"/>
    <property type="match status" value="1"/>
</dbReference>
<evidence type="ECO:0000256" key="3">
    <source>
        <dbReference type="SAM" id="SignalP"/>
    </source>
</evidence>